<evidence type="ECO:0000259" key="1">
    <source>
        <dbReference type="SMART" id="SM00860"/>
    </source>
</evidence>
<dbReference type="RefSeq" id="WP_359781411.1">
    <property type="nucleotide sequence ID" value="NZ_JBEYRR010000009.1"/>
</dbReference>
<accession>A0ABV3LZ59</accession>
<comment type="caution">
    <text evidence="2">The sequence shown here is derived from an EMBL/GenBank/DDBJ whole genome shotgun (WGS) entry which is preliminary data.</text>
</comment>
<evidence type="ECO:0000313" key="3">
    <source>
        <dbReference type="Proteomes" id="UP001553843"/>
    </source>
</evidence>
<feature type="domain" description="Knr4/Smi1-like" evidence="1">
    <location>
        <begin position="20"/>
        <end position="166"/>
    </location>
</feature>
<dbReference type="SMART" id="SM00860">
    <property type="entry name" value="SMI1_KNR4"/>
    <property type="match status" value="2"/>
</dbReference>
<sequence>MEITARIAAFTDLVGPPPDPVPAVDWAVVEAWLEVPLPADYKALVSAYGPAEIGGPGRPDAPSVRLHTPCVSADGRYDFAAWVLETHRHSAIRPHMFTKEQRRFLPDEGGLLAFATTSGGDHLFWDTSVSKDPDEWPVVLLTTSVAVGGAKPWVAYELPLLEWLFTAVRDGVPNPGEPGGLLGPLPPAVRIWPPLADATPWAPPPRGTYVDARQHAALTEGEGLEAVTALIPPPLDPYVGEGTWEQLFERLGTRLPPDFVALGERYGAGNWSWWLDMPAPLDLGHRLGLAAGVEEMLEGYRSLREAHPQFYPLPAWPEPGGFLPAVSTIDGDQIGWCVEGEPEQWRVAVNPRHADQGPPLEGNFTATLLNWLRGGPGNSAFYGLRKDQDPLEEMFFEPFGPPRPDVP</sequence>
<organism evidence="2 3">
    <name type="scientific">Streptomyces huasconensis</name>
    <dbReference type="NCBI Taxonomy" id="1854574"/>
    <lineage>
        <taxon>Bacteria</taxon>
        <taxon>Bacillati</taxon>
        <taxon>Actinomycetota</taxon>
        <taxon>Actinomycetes</taxon>
        <taxon>Kitasatosporales</taxon>
        <taxon>Streptomycetaceae</taxon>
        <taxon>Streptomyces</taxon>
    </lineage>
</organism>
<dbReference type="Gene3D" id="3.40.1580.10">
    <property type="entry name" value="SMI1/KNR4-like"/>
    <property type="match status" value="1"/>
</dbReference>
<dbReference type="SUPFAM" id="SSF160631">
    <property type="entry name" value="SMI1/KNR4-like"/>
    <property type="match status" value="1"/>
</dbReference>
<dbReference type="Proteomes" id="UP001553843">
    <property type="component" value="Unassembled WGS sequence"/>
</dbReference>
<proteinExistence type="predicted"/>
<gene>
    <name evidence="2" type="ORF">AB0887_22745</name>
</gene>
<feature type="domain" description="Knr4/Smi1-like" evidence="1">
    <location>
        <begin position="238"/>
        <end position="397"/>
    </location>
</feature>
<dbReference type="InterPro" id="IPR018958">
    <property type="entry name" value="Knr4/Smi1-like_dom"/>
</dbReference>
<name>A0ABV3LZ59_9ACTN</name>
<evidence type="ECO:0000313" key="2">
    <source>
        <dbReference type="EMBL" id="MEW2364748.1"/>
    </source>
</evidence>
<dbReference type="InterPro" id="IPR037883">
    <property type="entry name" value="Knr4/Smi1-like_sf"/>
</dbReference>
<protein>
    <submittedName>
        <fullName evidence="2">SMI1/KNR4 family protein</fullName>
    </submittedName>
</protein>
<keyword evidence="3" id="KW-1185">Reference proteome</keyword>
<dbReference type="EMBL" id="JBEYRS010000009">
    <property type="protein sequence ID" value="MEW2364748.1"/>
    <property type="molecule type" value="Genomic_DNA"/>
</dbReference>
<reference evidence="2 3" key="1">
    <citation type="submission" date="2024-06" db="EMBL/GenBank/DDBJ databases">
        <title>The Natural Products Discovery Center: Release of the First 8490 Sequenced Strains for Exploring Actinobacteria Biosynthetic Diversity.</title>
        <authorList>
            <person name="Kalkreuter E."/>
            <person name="Kautsar S.A."/>
            <person name="Yang D."/>
            <person name="Bader C.D."/>
            <person name="Teijaro C.N."/>
            <person name="Fluegel L."/>
            <person name="Davis C.M."/>
            <person name="Simpson J.R."/>
            <person name="Lauterbach L."/>
            <person name="Steele A.D."/>
            <person name="Gui C."/>
            <person name="Meng S."/>
            <person name="Li G."/>
            <person name="Viehrig K."/>
            <person name="Ye F."/>
            <person name="Su P."/>
            <person name="Kiefer A.F."/>
            <person name="Nichols A."/>
            <person name="Cepeda A.J."/>
            <person name="Yan W."/>
            <person name="Fan B."/>
            <person name="Jiang Y."/>
            <person name="Adhikari A."/>
            <person name="Zheng C.-J."/>
            <person name="Schuster L."/>
            <person name="Cowan T.M."/>
            <person name="Smanski M.J."/>
            <person name="Chevrette M.G."/>
            <person name="De Carvalho L.P.S."/>
            <person name="Shen B."/>
        </authorList>
    </citation>
    <scope>NUCLEOTIDE SEQUENCE [LARGE SCALE GENOMIC DNA]</scope>
    <source>
        <strain evidence="2 3">NPDC047833</strain>
    </source>
</reference>